<dbReference type="EMBL" id="KN817611">
    <property type="protein sequence ID" value="KJA17003.1"/>
    <property type="molecule type" value="Genomic_DNA"/>
</dbReference>
<protein>
    <submittedName>
        <fullName evidence="1">Uncharacterized protein</fullName>
    </submittedName>
</protein>
<organism evidence="1 2">
    <name type="scientific">Hypholoma sublateritium (strain FD-334 SS-4)</name>
    <dbReference type="NCBI Taxonomy" id="945553"/>
    <lineage>
        <taxon>Eukaryota</taxon>
        <taxon>Fungi</taxon>
        <taxon>Dikarya</taxon>
        <taxon>Basidiomycota</taxon>
        <taxon>Agaricomycotina</taxon>
        <taxon>Agaricomycetes</taxon>
        <taxon>Agaricomycetidae</taxon>
        <taxon>Agaricales</taxon>
        <taxon>Agaricineae</taxon>
        <taxon>Strophariaceae</taxon>
        <taxon>Hypholoma</taxon>
    </lineage>
</organism>
<accession>A0A0D2M1F7</accession>
<sequence length="126" mass="14747">MNMYPHSSYLTVVKRLDFGDGPGGAVYQHQLNVIVRFIGKNEPHFLDDIREAHDISHILTQIEREDRLEITAVKETRRAVKKESFSAHKIFRTTFKSRDQRETEAQEAGIRREDEGTSFLSRLFRK</sequence>
<dbReference type="AlphaFoldDB" id="A0A0D2M1F7"/>
<gene>
    <name evidence="1" type="ORF">HYPSUDRAFT_1045801</name>
</gene>
<dbReference type="Proteomes" id="UP000054270">
    <property type="component" value="Unassembled WGS sequence"/>
</dbReference>
<evidence type="ECO:0000313" key="1">
    <source>
        <dbReference type="EMBL" id="KJA17003.1"/>
    </source>
</evidence>
<proteinExistence type="predicted"/>
<evidence type="ECO:0000313" key="2">
    <source>
        <dbReference type="Proteomes" id="UP000054270"/>
    </source>
</evidence>
<reference evidence="2" key="1">
    <citation type="submission" date="2014-04" db="EMBL/GenBank/DDBJ databases">
        <title>Evolutionary Origins and Diversification of the Mycorrhizal Mutualists.</title>
        <authorList>
            <consortium name="DOE Joint Genome Institute"/>
            <consortium name="Mycorrhizal Genomics Consortium"/>
            <person name="Kohler A."/>
            <person name="Kuo A."/>
            <person name="Nagy L.G."/>
            <person name="Floudas D."/>
            <person name="Copeland A."/>
            <person name="Barry K.W."/>
            <person name="Cichocki N."/>
            <person name="Veneault-Fourrey C."/>
            <person name="LaButti K."/>
            <person name="Lindquist E.A."/>
            <person name="Lipzen A."/>
            <person name="Lundell T."/>
            <person name="Morin E."/>
            <person name="Murat C."/>
            <person name="Riley R."/>
            <person name="Ohm R."/>
            <person name="Sun H."/>
            <person name="Tunlid A."/>
            <person name="Henrissat B."/>
            <person name="Grigoriev I.V."/>
            <person name="Hibbett D.S."/>
            <person name="Martin F."/>
        </authorList>
    </citation>
    <scope>NUCLEOTIDE SEQUENCE [LARGE SCALE GENOMIC DNA]</scope>
    <source>
        <strain evidence="2">FD-334 SS-4</strain>
    </source>
</reference>
<keyword evidence="2" id="KW-1185">Reference proteome</keyword>
<name>A0A0D2M1F7_HYPSF</name>